<dbReference type="AlphaFoldDB" id="A0A540VVP7"/>
<sequence length="142" mass="15849">MESDDVNRIRQADGAAELLEARYDFQRNACTEATEAVERLEQRLFELAGADDGVVGPEFQASGAAMAWRLWAEQRRETILLELANARADQAQQKAKLRKAYGRMSAMRQITETMQGARRSEVSRKAADVMSEVIVAAAVCQR</sequence>
<organism evidence="1 2">
    <name type="scientific">Spiribacter salinus</name>
    <dbReference type="NCBI Taxonomy" id="1335746"/>
    <lineage>
        <taxon>Bacteria</taxon>
        <taxon>Pseudomonadati</taxon>
        <taxon>Pseudomonadota</taxon>
        <taxon>Gammaproteobacteria</taxon>
        <taxon>Chromatiales</taxon>
        <taxon>Ectothiorhodospiraceae</taxon>
        <taxon>Spiribacter</taxon>
    </lineage>
</organism>
<name>A0A540VVP7_9GAMM</name>
<evidence type="ECO:0008006" key="3">
    <source>
        <dbReference type="Google" id="ProtNLM"/>
    </source>
</evidence>
<accession>A0A540VVP7</accession>
<reference evidence="1 2" key="1">
    <citation type="submission" date="2019-06" db="EMBL/GenBank/DDBJ databases">
        <title>Metagenome assembled Genome of Spiribacter salinus SL48-SHIP from the microbial mat of Salt Lake 48 (Novosibirsk region, Russia).</title>
        <authorList>
            <person name="Shipova A."/>
            <person name="Rozanov A.S."/>
            <person name="Bryanskaya A.V."/>
            <person name="Peltek S.E."/>
        </authorList>
    </citation>
    <scope>NUCLEOTIDE SEQUENCE [LARGE SCALE GENOMIC DNA]</scope>
    <source>
        <strain evidence="1">SL48-SHIP-2</strain>
    </source>
</reference>
<dbReference type="Proteomes" id="UP000315400">
    <property type="component" value="Unassembled WGS sequence"/>
</dbReference>
<comment type="caution">
    <text evidence="1">The sequence shown here is derived from an EMBL/GenBank/DDBJ whole genome shotgun (WGS) entry which is preliminary data.</text>
</comment>
<evidence type="ECO:0000313" key="2">
    <source>
        <dbReference type="Proteomes" id="UP000315400"/>
    </source>
</evidence>
<protein>
    <recommendedName>
        <fullName evidence="3">Flagellar FliJ protein</fullName>
    </recommendedName>
</protein>
<dbReference type="EMBL" id="VIFK01000004">
    <property type="protein sequence ID" value="TQF00826.1"/>
    <property type="molecule type" value="Genomic_DNA"/>
</dbReference>
<proteinExistence type="predicted"/>
<evidence type="ECO:0000313" key="1">
    <source>
        <dbReference type="EMBL" id="TQF00826.1"/>
    </source>
</evidence>
<gene>
    <name evidence="1" type="ORF">FKY71_01380</name>
</gene>